<dbReference type="InterPro" id="IPR029056">
    <property type="entry name" value="Ribokinase-like"/>
</dbReference>
<evidence type="ECO:0000256" key="7">
    <source>
        <dbReference type="ARBA" id="ARBA00023277"/>
    </source>
</evidence>
<comment type="catalytic activity">
    <reaction evidence="8">
        <text>D-glycero-beta-D-manno-heptose 1-phosphate + ATP + H(+) = ADP-D-glycero-beta-D-manno-heptose + diphosphate</text>
        <dbReference type="Rhea" id="RHEA:27465"/>
        <dbReference type="ChEBI" id="CHEBI:15378"/>
        <dbReference type="ChEBI" id="CHEBI:30616"/>
        <dbReference type="ChEBI" id="CHEBI:33019"/>
        <dbReference type="ChEBI" id="CHEBI:59967"/>
        <dbReference type="ChEBI" id="CHEBI:61593"/>
        <dbReference type="EC" id="2.7.7.70"/>
    </reaction>
</comment>
<accession>A0AA97M473</accession>
<dbReference type="AlphaFoldDB" id="A0AA97M473"/>
<evidence type="ECO:0000259" key="10">
    <source>
        <dbReference type="Pfam" id="PF01467"/>
    </source>
</evidence>
<dbReference type="InterPro" id="IPR050385">
    <property type="entry name" value="Archaeal_FAD_synthase"/>
</dbReference>
<evidence type="ECO:0000259" key="9">
    <source>
        <dbReference type="Pfam" id="PF00294"/>
    </source>
</evidence>
<dbReference type="EC" id="2.7.7.70" evidence="1"/>
<dbReference type="InterPro" id="IPR004821">
    <property type="entry name" value="Cyt_trans-like"/>
</dbReference>
<dbReference type="InterPro" id="IPR011914">
    <property type="entry name" value="RfaE_dom_II"/>
</dbReference>
<name>A0AA97M473_9ACTN</name>
<dbReference type="GO" id="GO:0005975">
    <property type="term" value="P:carbohydrate metabolic process"/>
    <property type="evidence" value="ECO:0007669"/>
    <property type="project" value="InterPro"/>
</dbReference>
<dbReference type="GO" id="GO:0016779">
    <property type="term" value="F:nucleotidyltransferase activity"/>
    <property type="evidence" value="ECO:0007669"/>
    <property type="project" value="UniProtKB-KW"/>
</dbReference>
<evidence type="ECO:0000256" key="6">
    <source>
        <dbReference type="ARBA" id="ARBA00023268"/>
    </source>
</evidence>
<dbReference type="PANTHER" id="PTHR43793:SF2">
    <property type="entry name" value="BIFUNCTIONAL PROTEIN HLDE"/>
    <property type="match status" value="1"/>
</dbReference>
<dbReference type="InterPro" id="IPR011611">
    <property type="entry name" value="PfkB_dom"/>
</dbReference>
<dbReference type="GO" id="GO:0005524">
    <property type="term" value="F:ATP binding"/>
    <property type="evidence" value="ECO:0007669"/>
    <property type="project" value="UniProtKB-KW"/>
</dbReference>
<evidence type="ECO:0000256" key="4">
    <source>
        <dbReference type="ARBA" id="ARBA00022741"/>
    </source>
</evidence>
<dbReference type="EMBL" id="CP063196">
    <property type="protein sequence ID" value="UOE20009.1"/>
    <property type="molecule type" value="Genomic_DNA"/>
</dbReference>
<dbReference type="GO" id="GO:0016773">
    <property type="term" value="F:phosphotransferase activity, alcohol group as acceptor"/>
    <property type="evidence" value="ECO:0007669"/>
    <property type="project" value="InterPro"/>
</dbReference>
<gene>
    <name evidence="11" type="primary">rfaE2</name>
    <name evidence="11" type="ORF">NI17_001780</name>
</gene>
<evidence type="ECO:0000256" key="2">
    <source>
        <dbReference type="ARBA" id="ARBA00022679"/>
    </source>
</evidence>
<dbReference type="Pfam" id="PF01467">
    <property type="entry name" value="CTP_transf_like"/>
    <property type="match status" value="1"/>
</dbReference>
<dbReference type="KEGG" id="thao:NI17_001780"/>
<dbReference type="NCBIfam" id="TIGR02199">
    <property type="entry name" value="rfaE_dom_II"/>
    <property type="match status" value="1"/>
</dbReference>
<evidence type="ECO:0000256" key="3">
    <source>
        <dbReference type="ARBA" id="ARBA00022695"/>
    </source>
</evidence>
<sequence>MTGRTGPLVVIGDALLDVDLNGVSRRDCPDAPGAPVVEDARVRHRPGGAALAAWCAALRNRRVVLVTALGHDAAGVRLAELLGDAVSLVTLPLLGRTPVKTRVRADGRTVARLDEGAGRAALTASTARLAEVLDSAAAILVSDYGRGLTELAEVRRLLAERAATTPIVWDPHPRGSDPVPGARLVTPNAAEAGGADGDPRAVALRAAELAERWRAGSVAITLGADGAVWADARGDHRRVTAEPLSDPGDVCGAGDAFAAHTAGALADGDDPARAVARGVAGATEFVRAGGAAAVGGAAAGFDPQPSALAVTPGGDALAVAEEVRSRGGRVVAAGGCFDVLHAGHVSLLRRARSLGDCLVVCLNGDASVRALKGPDRPLVGQHDRAHVLSALECVDAVWIFDEETPLDALERLRPDVWVKGGDYTPDELPETPVVRRHGGEVVCLPLLPGRSTSGLVESVRATSR</sequence>
<evidence type="ECO:0000313" key="12">
    <source>
        <dbReference type="Proteomes" id="UP000265719"/>
    </source>
</evidence>
<dbReference type="PANTHER" id="PTHR43793">
    <property type="entry name" value="FAD SYNTHASE"/>
    <property type="match status" value="1"/>
</dbReference>
<keyword evidence="5" id="KW-0067">ATP-binding</keyword>
<keyword evidence="12" id="KW-1185">Reference proteome</keyword>
<dbReference type="InterPro" id="IPR014729">
    <property type="entry name" value="Rossmann-like_a/b/a_fold"/>
</dbReference>
<dbReference type="Pfam" id="PF00294">
    <property type="entry name" value="PfkB"/>
    <property type="match status" value="1"/>
</dbReference>
<evidence type="ECO:0000256" key="8">
    <source>
        <dbReference type="ARBA" id="ARBA00047428"/>
    </source>
</evidence>
<protein>
    <recommendedName>
        <fullName evidence="1">D-glycero-beta-D-manno-heptose 1-phosphate adenylyltransferase</fullName>
        <ecNumber evidence="1">2.7.7.70</ecNumber>
    </recommendedName>
</protein>
<keyword evidence="6" id="KW-0511">Multifunctional enzyme</keyword>
<keyword evidence="4" id="KW-0547">Nucleotide-binding</keyword>
<dbReference type="NCBIfam" id="TIGR00125">
    <property type="entry name" value="cyt_tran_rel"/>
    <property type="match status" value="1"/>
</dbReference>
<dbReference type="Gene3D" id="3.40.50.620">
    <property type="entry name" value="HUPs"/>
    <property type="match status" value="1"/>
</dbReference>
<feature type="domain" description="Carbohydrate kinase PfkB" evidence="9">
    <location>
        <begin position="8"/>
        <end position="292"/>
    </location>
</feature>
<organism evidence="11 12">
    <name type="scientific">Thermobifida halotolerans</name>
    <dbReference type="NCBI Taxonomy" id="483545"/>
    <lineage>
        <taxon>Bacteria</taxon>
        <taxon>Bacillati</taxon>
        <taxon>Actinomycetota</taxon>
        <taxon>Actinomycetes</taxon>
        <taxon>Streptosporangiales</taxon>
        <taxon>Nocardiopsidaceae</taxon>
        <taxon>Thermobifida</taxon>
    </lineage>
</organism>
<keyword evidence="7" id="KW-0119">Carbohydrate metabolism</keyword>
<dbReference type="Gene3D" id="3.40.1190.20">
    <property type="match status" value="1"/>
</dbReference>
<proteinExistence type="predicted"/>
<keyword evidence="3 11" id="KW-0548">Nucleotidyltransferase</keyword>
<evidence type="ECO:0000313" key="11">
    <source>
        <dbReference type="EMBL" id="UOE20009.1"/>
    </source>
</evidence>
<feature type="domain" description="Cytidyltransferase-like" evidence="10">
    <location>
        <begin position="333"/>
        <end position="426"/>
    </location>
</feature>
<dbReference type="SUPFAM" id="SSF52374">
    <property type="entry name" value="Nucleotidylyl transferase"/>
    <property type="match status" value="1"/>
</dbReference>
<evidence type="ECO:0000256" key="1">
    <source>
        <dbReference type="ARBA" id="ARBA00012519"/>
    </source>
</evidence>
<evidence type="ECO:0000256" key="5">
    <source>
        <dbReference type="ARBA" id="ARBA00022840"/>
    </source>
</evidence>
<dbReference type="Proteomes" id="UP000265719">
    <property type="component" value="Chromosome"/>
</dbReference>
<reference evidence="11" key="1">
    <citation type="submission" date="2020-10" db="EMBL/GenBank/DDBJ databases">
        <title>De novo genome project of the cellulose decomposer Thermobifida halotolerans type strain.</title>
        <authorList>
            <person name="Nagy I."/>
            <person name="Horvath B."/>
            <person name="Kukolya J."/>
            <person name="Nagy I."/>
            <person name="Orsini M."/>
        </authorList>
    </citation>
    <scope>NUCLEOTIDE SEQUENCE</scope>
    <source>
        <strain evidence="11">DSM 44931</strain>
    </source>
</reference>
<dbReference type="SUPFAM" id="SSF53613">
    <property type="entry name" value="Ribokinase-like"/>
    <property type="match status" value="1"/>
</dbReference>
<keyword evidence="2" id="KW-0808">Transferase</keyword>
<dbReference type="RefSeq" id="WP_068694074.1">
    <property type="nucleotide sequence ID" value="NZ_CP063196.1"/>
</dbReference>